<accession>A0ABV6VTW2</accession>
<feature type="transmembrane region" description="Helical" evidence="6">
    <location>
        <begin position="302"/>
        <end position="324"/>
    </location>
</feature>
<feature type="transmembrane region" description="Helical" evidence="6">
    <location>
        <begin position="88"/>
        <end position="110"/>
    </location>
</feature>
<dbReference type="Proteomes" id="UP001592531">
    <property type="component" value="Unassembled WGS sequence"/>
</dbReference>
<protein>
    <submittedName>
        <fullName evidence="7">Lipopolysaccharide biosynthesis protein</fullName>
    </submittedName>
</protein>
<comment type="subcellular location">
    <subcellularLocation>
        <location evidence="1">Cell membrane</location>
        <topology evidence="1">Multi-pass membrane protein</topology>
    </subcellularLocation>
</comment>
<feature type="transmembrane region" description="Helical" evidence="6">
    <location>
        <begin position="12"/>
        <end position="34"/>
    </location>
</feature>
<organism evidence="7 8">
    <name type="scientific">Streptacidiphilus cavernicola</name>
    <dbReference type="NCBI Taxonomy" id="3342716"/>
    <lineage>
        <taxon>Bacteria</taxon>
        <taxon>Bacillati</taxon>
        <taxon>Actinomycetota</taxon>
        <taxon>Actinomycetes</taxon>
        <taxon>Kitasatosporales</taxon>
        <taxon>Streptomycetaceae</taxon>
        <taxon>Streptacidiphilus</taxon>
    </lineage>
</organism>
<keyword evidence="5 6" id="KW-0472">Membrane</keyword>
<keyword evidence="8" id="KW-1185">Reference proteome</keyword>
<keyword evidence="4 6" id="KW-1133">Transmembrane helix</keyword>
<evidence type="ECO:0000256" key="5">
    <source>
        <dbReference type="ARBA" id="ARBA00023136"/>
    </source>
</evidence>
<dbReference type="EMBL" id="JBHFAB010000006">
    <property type="protein sequence ID" value="MFC1417184.1"/>
    <property type="molecule type" value="Genomic_DNA"/>
</dbReference>
<dbReference type="PANTHER" id="PTHR30250:SF11">
    <property type="entry name" value="O-ANTIGEN TRANSPORTER-RELATED"/>
    <property type="match status" value="1"/>
</dbReference>
<evidence type="ECO:0000313" key="8">
    <source>
        <dbReference type="Proteomes" id="UP001592531"/>
    </source>
</evidence>
<comment type="caution">
    <text evidence="7">The sequence shown here is derived from an EMBL/GenBank/DDBJ whole genome shotgun (WGS) entry which is preliminary data.</text>
</comment>
<sequence length="447" mass="46793">MSGALTRVFRAIPAGTHLVIGGTIVLGVASYVQISVAGYGLDRTDTAAMSSLWTLVMTLSLGVFFPVEQELTRLVAARVVRGEGVAPVFRRAGLVTLGMIAVFSLLIAVAQRPLADRLLGGNTSLVWAFAASLVGIGLAYLTRGMLAGMGRFTAYGSSLAIEGTLRILLAVALLAAGVHSVLAYGLVLAVAPLLAMLCTLPATLRGCGPGPVMPWSELFQNMGMMICAQVLAQFAVNAAVLSVALLAPADADLRVAILNAGVLCRVPLFVFGSLQPTLMTGLSTAATAQDGPAFRRMLLQTCAVVSGLGLLGGVPAVLLGPWLIRVLFHGPSLLGPMDLFWFSAGTVFYMIALVLGQALLALQRHRIQLVSWMAGTAVLLGTTAVPGDVATRVELAYFLGPVATSGFMLMYLFRTFGKRAQGSTAEVHVEGKDAYSPNHGPSVERIR</sequence>
<feature type="transmembrane region" description="Helical" evidence="6">
    <location>
        <begin position="225"/>
        <end position="247"/>
    </location>
</feature>
<feature type="transmembrane region" description="Helical" evidence="6">
    <location>
        <begin position="395"/>
        <end position="413"/>
    </location>
</feature>
<feature type="transmembrane region" description="Helical" evidence="6">
    <location>
        <begin position="369"/>
        <end position="389"/>
    </location>
</feature>
<dbReference type="InterPro" id="IPR050833">
    <property type="entry name" value="Poly_Biosynth_Transport"/>
</dbReference>
<name>A0ABV6VTW2_9ACTN</name>
<keyword evidence="2" id="KW-1003">Cell membrane</keyword>
<feature type="transmembrane region" description="Helical" evidence="6">
    <location>
        <begin position="125"/>
        <end position="142"/>
    </location>
</feature>
<evidence type="ECO:0000313" key="7">
    <source>
        <dbReference type="EMBL" id="MFC1417184.1"/>
    </source>
</evidence>
<evidence type="ECO:0000256" key="3">
    <source>
        <dbReference type="ARBA" id="ARBA00022692"/>
    </source>
</evidence>
<feature type="transmembrane region" description="Helical" evidence="6">
    <location>
        <begin position="339"/>
        <end position="362"/>
    </location>
</feature>
<keyword evidence="3 6" id="KW-0812">Transmembrane</keyword>
<reference evidence="7 8" key="1">
    <citation type="submission" date="2024-09" db="EMBL/GenBank/DDBJ databases">
        <authorList>
            <person name="Lee S.D."/>
        </authorList>
    </citation>
    <scope>NUCLEOTIDE SEQUENCE [LARGE SCALE GENOMIC DNA]</scope>
    <source>
        <strain evidence="7 8">N8-3</strain>
    </source>
</reference>
<evidence type="ECO:0000256" key="6">
    <source>
        <dbReference type="SAM" id="Phobius"/>
    </source>
</evidence>
<proteinExistence type="predicted"/>
<feature type="transmembrane region" description="Helical" evidence="6">
    <location>
        <begin position="46"/>
        <end position="67"/>
    </location>
</feature>
<gene>
    <name evidence="7" type="ORF">ACEZDE_11055</name>
</gene>
<dbReference type="PANTHER" id="PTHR30250">
    <property type="entry name" value="PST FAMILY PREDICTED COLANIC ACID TRANSPORTER"/>
    <property type="match status" value="1"/>
</dbReference>
<evidence type="ECO:0000256" key="4">
    <source>
        <dbReference type="ARBA" id="ARBA00022989"/>
    </source>
</evidence>
<dbReference type="RefSeq" id="WP_380535035.1">
    <property type="nucleotide sequence ID" value="NZ_JBHFAB010000006.1"/>
</dbReference>
<evidence type="ECO:0000256" key="1">
    <source>
        <dbReference type="ARBA" id="ARBA00004651"/>
    </source>
</evidence>
<evidence type="ECO:0000256" key="2">
    <source>
        <dbReference type="ARBA" id="ARBA00022475"/>
    </source>
</evidence>